<dbReference type="Proteomes" id="UP000179157">
    <property type="component" value="Unassembled WGS sequence"/>
</dbReference>
<gene>
    <name evidence="1" type="ORF">A2Z21_00970</name>
</gene>
<dbReference type="Gene3D" id="1.20.120.450">
    <property type="entry name" value="dinb family like domain"/>
    <property type="match status" value="1"/>
</dbReference>
<dbReference type="InterPro" id="IPR034660">
    <property type="entry name" value="DinB/YfiT-like"/>
</dbReference>
<evidence type="ECO:0008006" key="3">
    <source>
        <dbReference type="Google" id="ProtNLM"/>
    </source>
</evidence>
<accession>A0A1F5UUB2</accession>
<comment type="caution">
    <text evidence="1">The sequence shown here is derived from an EMBL/GenBank/DDBJ whole genome shotgun (WGS) entry which is preliminary data.</text>
</comment>
<evidence type="ECO:0000313" key="1">
    <source>
        <dbReference type="EMBL" id="OGF54729.1"/>
    </source>
</evidence>
<evidence type="ECO:0000313" key="2">
    <source>
        <dbReference type="Proteomes" id="UP000179157"/>
    </source>
</evidence>
<reference evidence="1 2" key="1">
    <citation type="journal article" date="2016" name="Nat. Commun.">
        <title>Thousands of microbial genomes shed light on interconnected biogeochemical processes in an aquifer system.</title>
        <authorList>
            <person name="Anantharaman K."/>
            <person name="Brown C.T."/>
            <person name="Hug L.A."/>
            <person name="Sharon I."/>
            <person name="Castelle C.J."/>
            <person name="Probst A.J."/>
            <person name="Thomas B.C."/>
            <person name="Singh A."/>
            <person name="Wilkins M.J."/>
            <person name="Karaoz U."/>
            <person name="Brodie E.L."/>
            <person name="Williams K.H."/>
            <person name="Hubbard S.S."/>
            <person name="Banfield J.F."/>
        </authorList>
    </citation>
    <scope>NUCLEOTIDE SEQUENCE [LARGE SCALE GENOMIC DNA]</scope>
    <source>
        <strain evidence="2">RBG_16_55_9</strain>
    </source>
</reference>
<proteinExistence type="predicted"/>
<dbReference type="SUPFAM" id="SSF109854">
    <property type="entry name" value="DinB/YfiT-like putative metalloenzymes"/>
    <property type="match status" value="1"/>
</dbReference>
<dbReference type="AlphaFoldDB" id="A0A1F5UUB2"/>
<name>A0A1F5UUB2_FRAXR</name>
<dbReference type="EMBL" id="MFGX01000073">
    <property type="protein sequence ID" value="OGF54729.1"/>
    <property type="molecule type" value="Genomic_DNA"/>
</dbReference>
<organism evidence="1 2">
    <name type="scientific">Fraserbacteria sp. (strain RBG_16_55_9)</name>
    <dbReference type="NCBI Taxonomy" id="1817864"/>
    <lineage>
        <taxon>Bacteria</taxon>
        <taxon>Candidatus Fraseribacteriota</taxon>
    </lineage>
</organism>
<protein>
    <recommendedName>
        <fullName evidence="3">DinB-like domain-containing protein</fullName>
    </recommendedName>
</protein>
<sequence>MNFQERVIQMTSRNMEDLFRSARAVPKDKLEWKPVNNGRSALDQLQECAQAPTWFLSMLETRKPPQFDKDLMEKARAERATWKTIDECENVCRKNSERLFEVIKKFPDKDLDVKIALPFGKGMVMSMADIAMAHYWNTTYHLGQINFIQTLYGDLEMH</sequence>